<keyword evidence="5 9" id="KW-0067">ATP-binding</keyword>
<feature type="site" description="Interaction with tRNA" evidence="9">
    <location>
        <position position="114"/>
    </location>
</feature>
<dbReference type="GO" id="GO:0002143">
    <property type="term" value="P:tRNA wobble position uridine thiolation"/>
    <property type="evidence" value="ECO:0007669"/>
    <property type="project" value="TreeGrafter"/>
</dbReference>
<dbReference type="SUPFAM" id="SSF52402">
    <property type="entry name" value="Adenine nucleotide alpha hydrolases-like"/>
    <property type="match status" value="1"/>
</dbReference>
<dbReference type="GO" id="GO:0000049">
    <property type="term" value="F:tRNA binding"/>
    <property type="evidence" value="ECO:0007669"/>
    <property type="project" value="UniProtKB-KW"/>
</dbReference>
<keyword evidence="9" id="KW-0963">Cytoplasm</keyword>
<dbReference type="PANTHER" id="PTHR11933">
    <property type="entry name" value="TRNA 5-METHYLAMINOMETHYL-2-THIOURIDYLATE -METHYLTRANSFERASE"/>
    <property type="match status" value="1"/>
</dbReference>
<comment type="function">
    <text evidence="9">Catalyzes the 2-thiolation of uridine at the wobble position (U34) of tRNA, leading to the formation of s(2)U34.</text>
</comment>
<evidence type="ECO:0000256" key="9">
    <source>
        <dbReference type="HAMAP-Rule" id="MF_00144"/>
    </source>
</evidence>
<gene>
    <name evidence="9 12" type="primary">mnmA</name>
    <name evidence="12" type="ORF">ENV54_04430</name>
</gene>
<evidence type="ECO:0000256" key="4">
    <source>
        <dbReference type="ARBA" id="ARBA00022741"/>
    </source>
</evidence>
<evidence type="ECO:0000256" key="6">
    <source>
        <dbReference type="ARBA" id="ARBA00022884"/>
    </source>
</evidence>
<comment type="catalytic activity">
    <reaction evidence="8 9">
        <text>S-sulfanyl-L-cysteinyl-[protein] + uridine(34) in tRNA + AH2 + ATP = 2-thiouridine(34) in tRNA + L-cysteinyl-[protein] + A + AMP + diphosphate + H(+)</text>
        <dbReference type="Rhea" id="RHEA:47032"/>
        <dbReference type="Rhea" id="RHEA-COMP:10131"/>
        <dbReference type="Rhea" id="RHEA-COMP:11726"/>
        <dbReference type="Rhea" id="RHEA-COMP:11727"/>
        <dbReference type="Rhea" id="RHEA-COMP:11728"/>
        <dbReference type="ChEBI" id="CHEBI:13193"/>
        <dbReference type="ChEBI" id="CHEBI:15378"/>
        <dbReference type="ChEBI" id="CHEBI:17499"/>
        <dbReference type="ChEBI" id="CHEBI:29950"/>
        <dbReference type="ChEBI" id="CHEBI:30616"/>
        <dbReference type="ChEBI" id="CHEBI:33019"/>
        <dbReference type="ChEBI" id="CHEBI:61963"/>
        <dbReference type="ChEBI" id="CHEBI:65315"/>
        <dbReference type="ChEBI" id="CHEBI:87170"/>
        <dbReference type="ChEBI" id="CHEBI:456215"/>
        <dbReference type="EC" id="2.8.1.13"/>
    </reaction>
</comment>
<sequence length="356" mass="38709">MKVGVAMSGGVDSTAAALLLKEQGHDVVGLHIYMHEYSRYSWGVVQEIAHKIGVPVSLVDLRSHFREMVIGRFLSEYAQGRTPSPCLVCNKLIKMGLLREHALSLGCDMVATGHYARVVHTARNSLLLKGVDVAKDQSYFLAMVPRESLAALLLPLGSITKTQTREIVQNMGISIPRSADSQELCFIHGQTYKEYLLEHGVMSAPGPIVDVHGRVLGEHRGIMGFTVGQRKGLGISAPHPLYVVAIDSQTHTIVVGPVEHTFVDSIDIEQFNELGERPVQPGEVFRVKVRSTSAPVSCTAAAVEDTVLTLRFHKPQRGVAPGQAAVLYREDEVVGGGWIYATKANEGVLSGRAFRA</sequence>
<feature type="region of interest" description="Interaction with tRNA" evidence="9">
    <location>
        <begin position="135"/>
        <end position="137"/>
    </location>
</feature>
<dbReference type="GO" id="GO:0005524">
    <property type="term" value="F:ATP binding"/>
    <property type="evidence" value="ECO:0007669"/>
    <property type="project" value="UniProtKB-KW"/>
</dbReference>
<feature type="active site" description="Nucleophile" evidence="9">
    <location>
        <position position="89"/>
    </location>
</feature>
<keyword evidence="2 9" id="KW-0808">Transferase</keyword>
<dbReference type="NCBIfam" id="NF001138">
    <property type="entry name" value="PRK00143.1"/>
    <property type="match status" value="1"/>
</dbReference>
<keyword evidence="4 9" id="KW-0547">Nucleotide-binding</keyword>
<dbReference type="EC" id="2.8.1.13" evidence="9"/>
<dbReference type="InterPro" id="IPR004506">
    <property type="entry name" value="MnmA-like"/>
</dbReference>
<dbReference type="EMBL" id="DTGT01000140">
    <property type="protein sequence ID" value="HGH60528.1"/>
    <property type="molecule type" value="Genomic_DNA"/>
</dbReference>
<dbReference type="Pfam" id="PF20258">
    <property type="entry name" value="tRNA_Me_trans_C"/>
    <property type="match status" value="1"/>
</dbReference>
<dbReference type="Gene3D" id="2.30.30.280">
    <property type="entry name" value="Adenine nucleotide alpha hydrolases-like domains"/>
    <property type="match status" value="1"/>
</dbReference>
<dbReference type="InterPro" id="IPR046884">
    <property type="entry name" value="MnmA-like_central"/>
</dbReference>
<keyword evidence="6 9" id="KW-0694">RNA-binding</keyword>
<dbReference type="GO" id="GO:0005737">
    <property type="term" value="C:cytoplasm"/>
    <property type="evidence" value="ECO:0007669"/>
    <property type="project" value="UniProtKB-SubCell"/>
</dbReference>
<comment type="caution">
    <text evidence="12">The sequence shown here is derived from an EMBL/GenBank/DDBJ whole genome shotgun (WGS) entry which is preliminary data.</text>
</comment>
<dbReference type="NCBIfam" id="TIGR00420">
    <property type="entry name" value="trmU"/>
    <property type="match status" value="1"/>
</dbReference>
<feature type="domain" description="tRNA-specific 2-thiouridylase MnmA-like central" evidence="11">
    <location>
        <begin position="197"/>
        <end position="256"/>
    </location>
</feature>
<feature type="site" description="Interaction with tRNA" evidence="9">
    <location>
        <position position="323"/>
    </location>
</feature>
<evidence type="ECO:0000256" key="7">
    <source>
        <dbReference type="ARBA" id="ARBA00023157"/>
    </source>
</evidence>
<evidence type="ECO:0000256" key="2">
    <source>
        <dbReference type="ARBA" id="ARBA00022679"/>
    </source>
</evidence>
<proteinExistence type="inferred from homology"/>
<keyword evidence="1 9" id="KW-0820">tRNA-binding</keyword>
<dbReference type="InterPro" id="IPR046885">
    <property type="entry name" value="MnmA-like_C"/>
</dbReference>
<dbReference type="Pfam" id="PF20259">
    <property type="entry name" value="tRNA_Me_trans_M"/>
    <property type="match status" value="1"/>
</dbReference>
<evidence type="ECO:0000313" key="12">
    <source>
        <dbReference type="EMBL" id="HGH60528.1"/>
    </source>
</evidence>
<dbReference type="InterPro" id="IPR014729">
    <property type="entry name" value="Rossmann-like_a/b/a_fold"/>
</dbReference>
<dbReference type="Gene3D" id="3.40.50.620">
    <property type="entry name" value="HUPs"/>
    <property type="match status" value="1"/>
</dbReference>
<keyword evidence="7" id="KW-1015">Disulfide bond</keyword>
<dbReference type="AlphaFoldDB" id="A0A7C4AR56"/>
<comment type="caution">
    <text evidence="9">Lacks conserved residue(s) required for the propagation of feature annotation.</text>
</comment>
<dbReference type="HAMAP" id="MF_00144">
    <property type="entry name" value="tRNA_thiouridyl_MnmA"/>
    <property type="match status" value="1"/>
</dbReference>
<dbReference type="InterPro" id="IPR023382">
    <property type="entry name" value="MnmA-like_central_sf"/>
</dbReference>
<name>A0A7C4AR56_9BACT</name>
<dbReference type="FunFam" id="2.30.30.280:FF:000001">
    <property type="entry name" value="tRNA-specific 2-thiouridylase MnmA"/>
    <property type="match status" value="1"/>
</dbReference>
<evidence type="ECO:0000259" key="10">
    <source>
        <dbReference type="Pfam" id="PF20258"/>
    </source>
</evidence>
<keyword evidence="3 9" id="KW-0819">tRNA processing</keyword>
<feature type="active site" description="Cysteine persulfide intermediate" evidence="9">
    <location>
        <position position="185"/>
    </location>
</feature>
<accession>A0A7C4AR56</accession>
<evidence type="ECO:0000259" key="11">
    <source>
        <dbReference type="Pfam" id="PF20259"/>
    </source>
</evidence>
<protein>
    <recommendedName>
        <fullName evidence="9">tRNA-specific 2-thiouridylase MnmA</fullName>
        <ecNumber evidence="9">2.8.1.13</ecNumber>
    </recommendedName>
</protein>
<evidence type="ECO:0000256" key="8">
    <source>
        <dbReference type="ARBA" id="ARBA00051542"/>
    </source>
</evidence>
<feature type="binding site" evidence="9">
    <location>
        <position position="32"/>
    </location>
    <ligand>
        <name>ATP</name>
        <dbReference type="ChEBI" id="CHEBI:30616"/>
    </ligand>
</feature>
<dbReference type="GO" id="GO:0103016">
    <property type="term" value="F:tRNA-uridine 2-sulfurtransferase activity"/>
    <property type="evidence" value="ECO:0007669"/>
    <property type="project" value="UniProtKB-EC"/>
</dbReference>
<dbReference type="Pfam" id="PF03054">
    <property type="entry name" value="tRNA_Me_trans"/>
    <property type="match status" value="1"/>
</dbReference>
<comment type="subcellular location">
    <subcellularLocation>
        <location evidence="9">Cytoplasm</location>
    </subcellularLocation>
</comment>
<evidence type="ECO:0000256" key="1">
    <source>
        <dbReference type="ARBA" id="ARBA00022555"/>
    </source>
</evidence>
<evidence type="ECO:0000256" key="5">
    <source>
        <dbReference type="ARBA" id="ARBA00022840"/>
    </source>
</evidence>
<evidence type="ECO:0000256" key="3">
    <source>
        <dbReference type="ARBA" id="ARBA00022694"/>
    </source>
</evidence>
<dbReference type="PANTHER" id="PTHR11933:SF5">
    <property type="entry name" value="MITOCHONDRIAL TRNA-SPECIFIC 2-THIOURIDYLASE 1"/>
    <property type="match status" value="1"/>
</dbReference>
<comment type="similarity">
    <text evidence="9">Belongs to the MnmA/TRMU family.</text>
</comment>
<dbReference type="Gene3D" id="2.40.30.10">
    <property type="entry name" value="Translation factors"/>
    <property type="match status" value="1"/>
</dbReference>
<organism evidence="12">
    <name type="scientific">Desulfomonile tiedjei</name>
    <dbReference type="NCBI Taxonomy" id="2358"/>
    <lineage>
        <taxon>Bacteria</taxon>
        <taxon>Pseudomonadati</taxon>
        <taxon>Thermodesulfobacteriota</taxon>
        <taxon>Desulfomonilia</taxon>
        <taxon>Desulfomonilales</taxon>
        <taxon>Desulfomonilaceae</taxon>
        <taxon>Desulfomonile</taxon>
    </lineage>
</organism>
<feature type="binding site" evidence="9">
    <location>
        <position position="113"/>
    </location>
    <ligand>
        <name>ATP</name>
        <dbReference type="ChEBI" id="CHEBI:30616"/>
    </ligand>
</feature>
<reference evidence="12" key="1">
    <citation type="journal article" date="2020" name="mSystems">
        <title>Genome- and Community-Level Interaction Insights into Carbon Utilization and Element Cycling Functions of Hydrothermarchaeota in Hydrothermal Sediment.</title>
        <authorList>
            <person name="Zhou Z."/>
            <person name="Liu Y."/>
            <person name="Xu W."/>
            <person name="Pan J."/>
            <person name="Luo Z.H."/>
            <person name="Li M."/>
        </authorList>
    </citation>
    <scope>NUCLEOTIDE SEQUENCE [LARGE SCALE GENOMIC DNA]</scope>
    <source>
        <strain evidence="12">SpSt-769</strain>
    </source>
</reference>
<dbReference type="CDD" id="cd01998">
    <property type="entry name" value="MnmA_TRMU-like"/>
    <property type="match status" value="1"/>
</dbReference>
<feature type="domain" description="tRNA-specific 2-thiouridylase MnmA-like C-terminal" evidence="10">
    <location>
        <begin position="264"/>
        <end position="339"/>
    </location>
</feature>
<feature type="binding site" evidence="9">
    <location>
        <begin position="6"/>
        <end position="13"/>
    </location>
    <ligand>
        <name>ATP</name>
        <dbReference type="ChEBI" id="CHEBI:30616"/>
    </ligand>
</feature>